<evidence type="ECO:0000313" key="1">
    <source>
        <dbReference type="EMBL" id="QJA64244.1"/>
    </source>
</evidence>
<organism evidence="1">
    <name type="scientific">viral metagenome</name>
    <dbReference type="NCBI Taxonomy" id="1070528"/>
    <lineage>
        <taxon>unclassified sequences</taxon>
        <taxon>metagenomes</taxon>
        <taxon>organismal metagenomes</taxon>
    </lineage>
</organism>
<accession>A0A6M3J3K7</accession>
<dbReference type="AlphaFoldDB" id="A0A6M3J3K7"/>
<protein>
    <submittedName>
        <fullName evidence="1">Uncharacterized protein</fullName>
    </submittedName>
</protein>
<reference evidence="1" key="1">
    <citation type="submission" date="2020-03" db="EMBL/GenBank/DDBJ databases">
        <title>The deep terrestrial virosphere.</title>
        <authorList>
            <person name="Holmfeldt K."/>
            <person name="Nilsson E."/>
            <person name="Simone D."/>
            <person name="Lopez-Fernandez M."/>
            <person name="Wu X."/>
            <person name="de Brujin I."/>
            <person name="Lundin D."/>
            <person name="Andersson A."/>
            <person name="Bertilsson S."/>
            <person name="Dopson M."/>
        </authorList>
    </citation>
    <scope>NUCLEOTIDE SEQUENCE</scope>
    <source>
        <strain evidence="1">MM415B00526</strain>
    </source>
</reference>
<proteinExistence type="predicted"/>
<sequence length="80" mass="9228">MIQVSNEMLATMVTVLLAVIGLAAWVGALAQKVRGQDKSIEDNRKIAERERERIHIENREDHRLIFDQLDKINTFIRNGK</sequence>
<gene>
    <name evidence="1" type="ORF">MM415B00526_0007</name>
</gene>
<dbReference type="EMBL" id="MT141516">
    <property type="protein sequence ID" value="QJA64244.1"/>
    <property type="molecule type" value="Genomic_DNA"/>
</dbReference>
<name>A0A6M3J3K7_9ZZZZ</name>